<name>A0A8R2NJH4_ACYPI</name>
<evidence type="ECO:0000313" key="1">
    <source>
        <dbReference type="EnsemblMetazoa" id="XP_029341256.1"/>
    </source>
</evidence>
<reference evidence="2" key="1">
    <citation type="submission" date="2010-06" db="EMBL/GenBank/DDBJ databases">
        <authorList>
            <person name="Jiang H."/>
            <person name="Abraham K."/>
            <person name="Ali S."/>
            <person name="Alsbrooks S.L."/>
            <person name="Anim B.N."/>
            <person name="Anosike U.S."/>
            <person name="Attaway T."/>
            <person name="Bandaranaike D.P."/>
            <person name="Battles P.K."/>
            <person name="Bell S.N."/>
            <person name="Bell A.V."/>
            <person name="Beltran B."/>
            <person name="Bickham C."/>
            <person name="Bustamante Y."/>
            <person name="Caleb T."/>
            <person name="Canada A."/>
            <person name="Cardenas V."/>
            <person name="Carter K."/>
            <person name="Chacko J."/>
            <person name="Chandrabose M.N."/>
            <person name="Chavez D."/>
            <person name="Chavez A."/>
            <person name="Chen L."/>
            <person name="Chu H.-S."/>
            <person name="Claassen K.J."/>
            <person name="Cockrell R."/>
            <person name="Collins M."/>
            <person name="Cooper J.A."/>
            <person name="Cree A."/>
            <person name="Curry S.M."/>
            <person name="Da Y."/>
            <person name="Dao M.D."/>
            <person name="Das B."/>
            <person name="Davila M.-L."/>
            <person name="Davy-Carroll L."/>
            <person name="Denson S."/>
            <person name="Dinh H."/>
            <person name="Ebong V.E."/>
            <person name="Edwards J.R."/>
            <person name="Egan A."/>
            <person name="El-Daye J."/>
            <person name="Escobedo L."/>
            <person name="Fernandez S."/>
            <person name="Fernando P.R."/>
            <person name="Flagg N."/>
            <person name="Forbes L.D."/>
            <person name="Fowler R.G."/>
            <person name="Fu Q."/>
            <person name="Gabisi R.A."/>
            <person name="Ganer J."/>
            <person name="Garbino Pronczuk A."/>
            <person name="Garcia R.M."/>
            <person name="Garner T."/>
            <person name="Garrett T.E."/>
            <person name="Gonzalez D.A."/>
            <person name="Hamid H."/>
            <person name="Hawkins E.S."/>
            <person name="Hirani K."/>
            <person name="Hogues M.E."/>
            <person name="Hollins B."/>
            <person name="Hsiao C.-H."/>
            <person name="Jabil R."/>
            <person name="James M.L."/>
            <person name="Jhangiani S.N."/>
            <person name="Johnson B."/>
            <person name="Johnson Q."/>
            <person name="Joshi V."/>
            <person name="Kalu J.B."/>
            <person name="Kam C."/>
            <person name="Kashfia A."/>
            <person name="Keebler J."/>
            <person name="Kisamo H."/>
            <person name="Kovar C.L."/>
            <person name="Lago L.A."/>
            <person name="Lai C.-Y."/>
            <person name="Laidlaw J."/>
            <person name="Lara F."/>
            <person name="Le T.-K."/>
            <person name="Lee S.L."/>
            <person name="Legall F.H."/>
            <person name="Lemon S.J."/>
            <person name="Lewis L.R."/>
            <person name="Li B."/>
            <person name="Liu Y."/>
            <person name="Liu Y.-S."/>
            <person name="Lopez J."/>
            <person name="Lozado R.J."/>
            <person name="Lu J."/>
            <person name="Madu R.C."/>
            <person name="Maheshwari M."/>
            <person name="Maheshwari R."/>
            <person name="Malloy K."/>
            <person name="Martinez E."/>
            <person name="Mathew T."/>
            <person name="Mercado I.C."/>
            <person name="Mercado C."/>
            <person name="Meyer B."/>
            <person name="Montgomery K."/>
            <person name="Morgan M.B."/>
            <person name="Munidasa M."/>
            <person name="Nazareth L.V."/>
            <person name="Nelson J."/>
            <person name="Ng B.M."/>
            <person name="Nguyen N.B."/>
            <person name="Nguyen P.Q."/>
            <person name="Nguyen T."/>
            <person name="Obregon M."/>
            <person name="Okwuonu G.O."/>
            <person name="Onwere C.G."/>
            <person name="Orozco G."/>
            <person name="Parra A."/>
            <person name="Patel S."/>
            <person name="Patil S."/>
            <person name="Perez A."/>
            <person name="Perez Y."/>
            <person name="Pham C."/>
            <person name="Primus E.L."/>
            <person name="Pu L.-L."/>
            <person name="Puazo M."/>
            <person name="Qin X."/>
            <person name="Quiroz J.B."/>
            <person name="Reese J."/>
            <person name="Richards S."/>
            <person name="Rives C.M."/>
            <person name="Robberts R."/>
            <person name="Ruiz S.J."/>
            <person name="Ruiz M.J."/>
            <person name="Santibanez J."/>
            <person name="Schneider B.W."/>
            <person name="Sisson I."/>
            <person name="Smith M."/>
            <person name="Sodergren E."/>
            <person name="Song X.-Z."/>
            <person name="Song B.B."/>
            <person name="Summersgill H."/>
            <person name="Thelus R."/>
            <person name="Thornton R.D."/>
            <person name="Trejos Z.Y."/>
            <person name="Usmani K."/>
            <person name="Vattathil S."/>
            <person name="Villasana D."/>
            <person name="Walker D.L."/>
            <person name="Wang S."/>
            <person name="Wang K."/>
            <person name="White C.S."/>
            <person name="Williams A.C."/>
            <person name="Williamson J."/>
            <person name="Wilson K."/>
            <person name="Woghiren I.O."/>
            <person name="Woodworth J.R."/>
            <person name="Worley K.C."/>
            <person name="Wright R.A."/>
            <person name="Wu W."/>
            <person name="Young L."/>
            <person name="Zhang L."/>
            <person name="Zhang J."/>
            <person name="Zhu Y."/>
            <person name="Muzny D.M."/>
            <person name="Weinstock G."/>
            <person name="Gibbs R.A."/>
        </authorList>
    </citation>
    <scope>NUCLEOTIDE SEQUENCE [LARGE SCALE GENOMIC DNA]</scope>
    <source>
        <strain evidence="2">LSR1</strain>
    </source>
</reference>
<dbReference type="KEGG" id="api:115033211"/>
<keyword evidence="2" id="KW-1185">Reference proteome</keyword>
<dbReference type="EnsemblMetazoa" id="XM_029485396.1">
    <property type="protein sequence ID" value="XP_029341256.1"/>
    <property type="gene ID" value="LOC115033211"/>
</dbReference>
<dbReference type="PANTHER" id="PTHR47501:SF5">
    <property type="entry name" value="HAT C-TERMINAL DIMERISATION DOMAIN-CONTAINING PROTEIN"/>
    <property type="match status" value="1"/>
</dbReference>
<organism evidence="1 2">
    <name type="scientific">Acyrthosiphon pisum</name>
    <name type="common">Pea aphid</name>
    <dbReference type="NCBI Taxonomy" id="7029"/>
    <lineage>
        <taxon>Eukaryota</taxon>
        <taxon>Metazoa</taxon>
        <taxon>Ecdysozoa</taxon>
        <taxon>Arthropoda</taxon>
        <taxon>Hexapoda</taxon>
        <taxon>Insecta</taxon>
        <taxon>Pterygota</taxon>
        <taxon>Neoptera</taxon>
        <taxon>Paraneoptera</taxon>
        <taxon>Hemiptera</taxon>
        <taxon>Sternorrhyncha</taxon>
        <taxon>Aphidomorpha</taxon>
        <taxon>Aphidoidea</taxon>
        <taxon>Aphididae</taxon>
        <taxon>Macrosiphini</taxon>
        <taxon>Acyrthosiphon</taxon>
    </lineage>
</organism>
<dbReference type="GeneID" id="115033211"/>
<accession>A0A8R2NJH4</accession>
<dbReference type="OrthoDB" id="6630171at2759"/>
<dbReference type="AlphaFoldDB" id="A0A8R2NJH4"/>
<dbReference type="RefSeq" id="XP_029341256.1">
    <property type="nucleotide sequence ID" value="XM_029485396.1"/>
</dbReference>
<protein>
    <submittedName>
        <fullName evidence="1">Uncharacterized protein</fullName>
    </submittedName>
</protein>
<dbReference type="SUPFAM" id="SSF53098">
    <property type="entry name" value="Ribonuclease H-like"/>
    <property type="match status" value="1"/>
</dbReference>
<evidence type="ECO:0000313" key="2">
    <source>
        <dbReference type="Proteomes" id="UP000007819"/>
    </source>
</evidence>
<proteinExistence type="predicted"/>
<reference evidence="1" key="2">
    <citation type="submission" date="2022-06" db="UniProtKB">
        <authorList>
            <consortium name="EnsemblMetazoa"/>
        </authorList>
    </citation>
    <scope>IDENTIFICATION</scope>
</reference>
<dbReference type="InterPro" id="IPR012337">
    <property type="entry name" value="RNaseH-like_sf"/>
</dbReference>
<dbReference type="Proteomes" id="UP000007819">
    <property type="component" value="Chromosome X"/>
</dbReference>
<dbReference type="PANTHER" id="PTHR47501">
    <property type="entry name" value="TRANSPOSASE-RELATED"/>
    <property type="match status" value="1"/>
</dbReference>
<sequence length="229" mass="26413">MDTDTSQSKCTKWSHLNKYFKETLHSDAYSDIHPSQLSEFNKCGKKRNNIDDNPAAYKQLKLDEVGKISKKLNQTEFDKANIELVVSTVSPFSLIEHPGFIKYCKLTSNRVPASRRNFMRDIVSEYNDMTASLKDELSQVNFVCITADCWSVFHRSYMGFTVHWLNQTTLERTSKGLACRRMYGKHTYDNIAEMIDKVLSEFNIQNKTSLIVTDNAANFVKAFRYSTLI</sequence>